<accession>A0A0M8P093</accession>
<feature type="non-terminal residue" evidence="1">
    <location>
        <position position="1"/>
    </location>
</feature>
<comment type="caution">
    <text evidence="1">The sequence shown here is derived from an EMBL/GenBank/DDBJ whole genome shotgun (WGS) entry which is preliminary data.</text>
</comment>
<evidence type="ECO:0000313" key="1">
    <source>
        <dbReference type="EMBL" id="KOS37971.1"/>
    </source>
</evidence>
<evidence type="ECO:0000313" key="2">
    <source>
        <dbReference type="Proteomes" id="UP000037696"/>
    </source>
</evidence>
<reference evidence="1 2" key="1">
    <citation type="submission" date="2015-08" db="EMBL/GenBank/DDBJ databases">
        <title>Genome sequencing of Penicillium nordicum.</title>
        <authorList>
            <person name="Nguyen H.D."/>
            <person name="Seifert K.A."/>
        </authorList>
    </citation>
    <scope>NUCLEOTIDE SEQUENCE [LARGE SCALE GENOMIC DNA]</scope>
    <source>
        <strain evidence="1 2">DAOMC 185683</strain>
    </source>
</reference>
<sequence>VLALINLLNNACFLRMFWSVSLLGRSRPAGPSLA</sequence>
<keyword evidence="2" id="KW-1185">Reference proteome</keyword>
<dbReference type="EMBL" id="LHQQ01000281">
    <property type="protein sequence ID" value="KOS37971.1"/>
    <property type="molecule type" value="Genomic_DNA"/>
</dbReference>
<name>A0A0M8P093_9EURO</name>
<organism evidence="1 2">
    <name type="scientific">Penicillium nordicum</name>
    <dbReference type="NCBI Taxonomy" id="229535"/>
    <lineage>
        <taxon>Eukaryota</taxon>
        <taxon>Fungi</taxon>
        <taxon>Dikarya</taxon>
        <taxon>Ascomycota</taxon>
        <taxon>Pezizomycotina</taxon>
        <taxon>Eurotiomycetes</taxon>
        <taxon>Eurotiomycetidae</taxon>
        <taxon>Eurotiales</taxon>
        <taxon>Aspergillaceae</taxon>
        <taxon>Penicillium</taxon>
    </lineage>
</organism>
<protein>
    <submittedName>
        <fullName evidence="1">Uncharacterized protein</fullName>
    </submittedName>
</protein>
<dbReference type="Proteomes" id="UP000037696">
    <property type="component" value="Unassembled WGS sequence"/>
</dbReference>
<dbReference type="AlphaFoldDB" id="A0A0M8P093"/>
<gene>
    <name evidence="1" type="ORF">ACN38_g11212</name>
</gene>
<proteinExistence type="predicted"/>